<name>A0ABW5KUG8_9FLAO</name>
<accession>A0ABW5KUG8</accession>
<evidence type="ECO:0008006" key="3">
    <source>
        <dbReference type="Google" id="ProtNLM"/>
    </source>
</evidence>
<keyword evidence="2" id="KW-1185">Reference proteome</keyword>
<evidence type="ECO:0000313" key="2">
    <source>
        <dbReference type="Proteomes" id="UP001597472"/>
    </source>
</evidence>
<evidence type="ECO:0000313" key="1">
    <source>
        <dbReference type="EMBL" id="MFD2552098.1"/>
    </source>
</evidence>
<proteinExistence type="predicted"/>
<organism evidence="1 2">
    <name type="scientific">Bizionia sediminis</name>
    <dbReference type="NCBI Taxonomy" id="1737064"/>
    <lineage>
        <taxon>Bacteria</taxon>
        <taxon>Pseudomonadati</taxon>
        <taxon>Bacteroidota</taxon>
        <taxon>Flavobacteriia</taxon>
        <taxon>Flavobacteriales</taxon>
        <taxon>Flavobacteriaceae</taxon>
        <taxon>Bizionia</taxon>
    </lineage>
</organism>
<dbReference type="EMBL" id="JBHULS010000004">
    <property type="protein sequence ID" value="MFD2552098.1"/>
    <property type="molecule type" value="Genomic_DNA"/>
</dbReference>
<dbReference type="Proteomes" id="UP001597472">
    <property type="component" value="Unassembled WGS sequence"/>
</dbReference>
<reference evidence="2" key="1">
    <citation type="journal article" date="2019" name="Int. J. Syst. Evol. Microbiol.">
        <title>The Global Catalogue of Microorganisms (GCM) 10K type strain sequencing project: providing services to taxonomists for standard genome sequencing and annotation.</title>
        <authorList>
            <consortium name="The Broad Institute Genomics Platform"/>
            <consortium name="The Broad Institute Genome Sequencing Center for Infectious Disease"/>
            <person name="Wu L."/>
            <person name="Ma J."/>
        </authorList>
    </citation>
    <scope>NUCLEOTIDE SEQUENCE [LARGE SCALE GENOMIC DNA]</scope>
    <source>
        <strain evidence="2">KCTC 42587</strain>
    </source>
</reference>
<sequence length="156" mass="17649">MKSFIYPIVFMLSMFGSTTLGQSLSGNLIVEGWGKTTTLKLQEPVALFKNFRDGKHKILFRFKNNSGNEDLVLFQMKTTITYNGKVVGSSSRNDWPWLPGDMYVPVEAFDFIPLLQKTTIKNKGKLAPGNYEIQLEMKPVKINSESINTTLSFKVD</sequence>
<gene>
    <name evidence="1" type="ORF">ACFSQP_09750</name>
</gene>
<dbReference type="RefSeq" id="WP_376893904.1">
    <property type="nucleotide sequence ID" value="NZ_JBHULS010000004.1"/>
</dbReference>
<comment type="caution">
    <text evidence="1">The sequence shown here is derived from an EMBL/GenBank/DDBJ whole genome shotgun (WGS) entry which is preliminary data.</text>
</comment>
<protein>
    <recommendedName>
        <fullName evidence="3">Intracellular proteinase inhibitor BsuPI domain-containing protein</fullName>
    </recommendedName>
</protein>